<keyword evidence="3" id="KW-1185">Reference proteome</keyword>
<evidence type="ECO:0000313" key="3">
    <source>
        <dbReference type="Proteomes" id="UP000281726"/>
    </source>
</evidence>
<dbReference type="EMBL" id="RBAK01000005">
    <property type="protein sequence ID" value="RKN46146.1"/>
    <property type="molecule type" value="Genomic_DNA"/>
</dbReference>
<gene>
    <name evidence="2" type="ORF">D7223_14455</name>
</gene>
<evidence type="ECO:0000313" key="2">
    <source>
        <dbReference type="EMBL" id="RKN46146.1"/>
    </source>
</evidence>
<evidence type="ECO:0000259" key="1">
    <source>
        <dbReference type="Pfam" id="PF12802"/>
    </source>
</evidence>
<sequence>MPETDTRPTWTFLSNHGHLLLALARDPEARLRDAAQAIGITERAAQSIVSDLEAEGYLTRQRVGRRNRYTINQDGPFRHPAERDHSIGELIAIFTTPQESHQ</sequence>
<dbReference type="RefSeq" id="WP_120728929.1">
    <property type="nucleotide sequence ID" value="NZ_RBAK01000005.1"/>
</dbReference>
<comment type="caution">
    <text evidence="2">The sequence shown here is derived from an EMBL/GenBank/DDBJ whole genome shotgun (WGS) entry which is preliminary data.</text>
</comment>
<dbReference type="Gene3D" id="1.10.10.10">
    <property type="entry name" value="Winged helix-like DNA-binding domain superfamily/Winged helix DNA-binding domain"/>
    <property type="match status" value="1"/>
</dbReference>
<dbReference type="Pfam" id="PF12802">
    <property type="entry name" value="MarR_2"/>
    <property type="match status" value="1"/>
</dbReference>
<dbReference type="InterPro" id="IPR036388">
    <property type="entry name" value="WH-like_DNA-bd_sf"/>
</dbReference>
<accession>A0A3A9ZFR7</accession>
<reference evidence="2 3" key="1">
    <citation type="journal article" date="2004" name="Syst. Appl. Microbiol.">
        <title>Cryptoendolithic actinomycetes from antarctic sandstone rock samples: Micromonospora endolithica sp. nov. and two isolates related to Micromonospora coerulea Jensen 1932.</title>
        <authorList>
            <person name="Hirsch P."/>
            <person name="Mevs U."/>
            <person name="Kroppenstedt R.M."/>
            <person name="Schumann P."/>
            <person name="Stackebrandt E."/>
        </authorList>
    </citation>
    <scope>NUCLEOTIDE SEQUENCE [LARGE SCALE GENOMIC DNA]</scope>
    <source>
        <strain evidence="2 3">JCM 12677</strain>
    </source>
</reference>
<dbReference type="Proteomes" id="UP000281726">
    <property type="component" value="Unassembled WGS sequence"/>
</dbReference>
<dbReference type="InterPro" id="IPR036390">
    <property type="entry name" value="WH_DNA-bd_sf"/>
</dbReference>
<organism evidence="2 3">
    <name type="scientific">Micromonospora endolithica</name>
    <dbReference type="NCBI Taxonomy" id="230091"/>
    <lineage>
        <taxon>Bacteria</taxon>
        <taxon>Bacillati</taxon>
        <taxon>Actinomycetota</taxon>
        <taxon>Actinomycetes</taxon>
        <taxon>Micromonosporales</taxon>
        <taxon>Micromonosporaceae</taxon>
        <taxon>Micromonospora</taxon>
    </lineage>
</organism>
<name>A0A3A9ZFR7_9ACTN</name>
<dbReference type="GO" id="GO:0003700">
    <property type="term" value="F:DNA-binding transcription factor activity"/>
    <property type="evidence" value="ECO:0007669"/>
    <property type="project" value="InterPro"/>
</dbReference>
<protein>
    <submittedName>
        <fullName evidence="2">MarR family transcriptional regulator</fullName>
    </submittedName>
</protein>
<dbReference type="InterPro" id="IPR000835">
    <property type="entry name" value="HTH_MarR-typ"/>
</dbReference>
<proteinExistence type="predicted"/>
<dbReference type="OrthoDB" id="371140at2"/>
<dbReference type="AlphaFoldDB" id="A0A3A9ZFR7"/>
<feature type="domain" description="HTH marR-type" evidence="1">
    <location>
        <begin position="16"/>
        <end position="64"/>
    </location>
</feature>
<dbReference type="SUPFAM" id="SSF46785">
    <property type="entry name" value="Winged helix' DNA-binding domain"/>
    <property type="match status" value="1"/>
</dbReference>